<evidence type="ECO:0000256" key="4">
    <source>
        <dbReference type="ARBA" id="ARBA00005979"/>
    </source>
</evidence>
<evidence type="ECO:0000256" key="6">
    <source>
        <dbReference type="ARBA" id="ARBA00022660"/>
    </source>
</evidence>
<evidence type="ECO:0000256" key="7">
    <source>
        <dbReference type="ARBA" id="ARBA00022692"/>
    </source>
</evidence>
<evidence type="ECO:0000313" key="17">
    <source>
        <dbReference type="Proteomes" id="UP000054262"/>
    </source>
</evidence>
<keyword evidence="9" id="KW-0249">Electron transport</keyword>
<dbReference type="GO" id="GO:0005829">
    <property type="term" value="C:cytosol"/>
    <property type="evidence" value="ECO:0007669"/>
    <property type="project" value="TreeGrafter"/>
</dbReference>
<comment type="caution">
    <text evidence="16">The sequence shown here is derived from an EMBL/GenBank/DDBJ whole genome shotgun (WGS) entry which is preliminary data.</text>
</comment>
<organism evidence="16 17">
    <name type="scientific">Methylophilales bacterium HTCC2181</name>
    <dbReference type="NCBI Taxonomy" id="383631"/>
    <lineage>
        <taxon>Bacteria</taxon>
        <taxon>Pseudomonadati</taxon>
        <taxon>Pseudomonadota</taxon>
        <taxon>Betaproteobacteria</taxon>
        <taxon>Nitrosomonadales</taxon>
        <taxon>OM43 clade</taxon>
    </lineage>
</organism>
<dbReference type="Pfam" id="PF00724">
    <property type="entry name" value="Oxidored_FMN"/>
    <property type="match status" value="1"/>
</dbReference>
<evidence type="ECO:0000256" key="3">
    <source>
        <dbReference type="ARBA" id="ARBA00004370"/>
    </source>
</evidence>
<evidence type="ECO:0000313" key="16">
    <source>
        <dbReference type="EMBL" id="EAV46632.1"/>
    </source>
</evidence>
<dbReference type="Pfam" id="PF01786">
    <property type="entry name" value="AOX"/>
    <property type="match status" value="1"/>
</dbReference>
<dbReference type="CDD" id="cd01053">
    <property type="entry name" value="AOX"/>
    <property type="match status" value="1"/>
</dbReference>
<dbReference type="OrthoDB" id="8985337at2"/>
<dbReference type="InterPro" id="IPR045247">
    <property type="entry name" value="Oye-like"/>
</dbReference>
<evidence type="ECO:0000256" key="10">
    <source>
        <dbReference type="ARBA" id="ARBA00022989"/>
    </source>
</evidence>
<evidence type="ECO:0000256" key="9">
    <source>
        <dbReference type="ARBA" id="ARBA00022982"/>
    </source>
</evidence>
<keyword evidence="13 14" id="KW-0472">Membrane</keyword>
<keyword evidence="6" id="KW-0679">Respiratory chain</keyword>
<evidence type="ECO:0000256" key="12">
    <source>
        <dbReference type="ARBA" id="ARBA00023004"/>
    </source>
</evidence>
<dbReference type="EMBL" id="AAUX01000001">
    <property type="protein sequence ID" value="EAV46632.1"/>
    <property type="molecule type" value="Genomic_DNA"/>
</dbReference>
<dbReference type="GO" id="GO:0010181">
    <property type="term" value="F:FMN binding"/>
    <property type="evidence" value="ECO:0007669"/>
    <property type="project" value="InterPro"/>
</dbReference>
<sequence length="589" mass="66448">MSKHRTPENISDFVALFITKFLRLLADTFFSKRYGHRAVVLETVAAVPGMVAGMWIHLKCLRKMTSDRGWIKTLLDEAENERMHLMTFIEIAKPNWFERGLILFAQALFWHFYFILYVFFPRTAHRLVGYFEEEAVISYTNYLEQVENDLSLNVAAPQIAINYWKLKPDARLIDVIKVVRDDEAGHAKVNHTLADTIDEDKHSAKNIKQIEYKKEEPVFSTANKKNVNEHQSTTLYSSTSLGEISLFNRIVMAPLTRSRATASGVPTAIMADYYSQRASAGLIIAEATQISQQGQGYSWTPGIYTEEQTNGWKNVVDKVHGRGGKICLQLWHVGRISHIELQPGNQKPVAPSAIKAKASIWLQSGSAEVSEPRELELFEIGSIVEDYRQAAFNAKKAGFDMIEIHAANGYLIDQFLRDSSNKRSDRYGGSIENRARLLLEVIDAVSSIYPTNRIGFRVGPTSNFNDINDSNPEELFAYIATQLGKKSLAYMHVIEGQTGGDRQNIPFNYDKLYALFKQNGGLSSIANNGYTKDLAEATTVDLVAFGVPFIANPDLVYRLEHGLPLNEPDQTTFYGGDEKGYTDYPFYEK</sequence>
<protein>
    <submittedName>
        <fullName evidence="16">NADH:flavin oxidoreductase/NADH oxidase</fullName>
    </submittedName>
</protein>
<keyword evidence="11" id="KW-0560">Oxidoreductase</keyword>
<dbReference type="GO" id="GO:0046872">
    <property type="term" value="F:metal ion binding"/>
    <property type="evidence" value="ECO:0007669"/>
    <property type="project" value="UniProtKB-KW"/>
</dbReference>
<evidence type="ECO:0000256" key="5">
    <source>
        <dbReference type="ARBA" id="ARBA00022448"/>
    </source>
</evidence>
<dbReference type="InterPro" id="IPR001155">
    <property type="entry name" value="OxRdtase_FMN_N"/>
</dbReference>
<comment type="cofactor">
    <cofactor evidence="2">
        <name>Fe cation</name>
        <dbReference type="ChEBI" id="CHEBI:24875"/>
    </cofactor>
</comment>
<evidence type="ECO:0000256" key="2">
    <source>
        <dbReference type="ARBA" id="ARBA00001962"/>
    </source>
</evidence>
<name>A0P522_9PROT</name>
<dbReference type="Gene3D" id="3.20.20.70">
    <property type="entry name" value="Aldolase class I"/>
    <property type="match status" value="1"/>
</dbReference>
<evidence type="ECO:0000259" key="15">
    <source>
        <dbReference type="Pfam" id="PF00724"/>
    </source>
</evidence>
<keyword evidence="17" id="KW-1185">Reference proteome</keyword>
<feature type="transmembrane region" description="Helical" evidence="14">
    <location>
        <begin position="38"/>
        <end position="58"/>
    </location>
</feature>
<evidence type="ECO:0000256" key="13">
    <source>
        <dbReference type="ARBA" id="ARBA00023136"/>
    </source>
</evidence>
<evidence type="ECO:0000256" key="8">
    <source>
        <dbReference type="ARBA" id="ARBA00022723"/>
    </source>
</evidence>
<dbReference type="GO" id="GO:0016628">
    <property type="term" value="F:oxidoreductase activity, acting on the CH-CH group of donors, NAD or NADP as acceptor"/>
    <property type="evidence" value="ECO:0007669"/>
    <property type="project" value="UniProtKB-ARBA"/>
</dbReference>
<evidence type="ECO:0000256" key="14">
    <source>
        <dbReference type="SAM" id="Phobius"/>
    </source>
</evidence>
<dbReference type="InterPro" id="IPR013785">
    <property type="entry name" value="Aldolase_TIM"/>
</dbReference>
<keyword evidence="5" id="KW-0813">Transport</keyword>
<dbReference type="PANTHER" id="PTHR22893:SF91">
    <property type="entry name" value="NADPH DEHYDROGENASE 2-RELATED"/>
    <property type="match status" value="1"/>
</dbReference>
<dbReference type="InterPro" id="IPR038659">
    <property type="entry name" value="AOX_sf"/>
</dbReference>
<keyword evidence="7 14" id="KW-0812">Transmembrane</keyword>
<keyword evidence="10 14" id="KW-1133">Transmembrane helix</keyword>
<proteinExistence type="inferred from homology"/>
<comment type="cofactor">
    <cofactor evidence="1">
        <name>FMN</name>
        <dbReference type="ChEBI" id="CHEBI:58210"/>
    </cofactor>
</comment>
<evidence type="ECO:0000256" key="11">
    <source>
        <dbReference type="ARBA" id="ARBA00023002"/>
    </source>
</evidence>
<keyword evidence="12" id="KW-0408">Iron</keyword>
<accession>A0P522</accession>
<dbReference type="FunFam" id="3.20.20.70:FF:000059">
    <property type="entry name" value="N-ethylmaleimide reductase, FMN-linked"/>
    <property type="match status" value="1"/>
</dbReference>
<comment type="similarity">
    <text evidence="4">Belongs to the NADH:flavin oxidoreductase/NADH oxidase family.</text>
</comment>
<dbReference type="SUPFAM" id="SSF51395">
    <property type="entry name" value="FMN-linked oxidoreductases"/>
    <property type="match status" value="1"/>
</dbReference>
<dbReference type="GO" id="GO:0016020">
    <property type="term" value="C:membrane"/>
    <property type="evidence" value="ECO:0007669"/>
    <property type="project" value="UniProtKB-SubCell"/>
</dbReference>
<dbReference type="Gene3D" id="1.20.1260.140">
    <property type="entry name" value="Alternative oxidase"/>
    <property type="match status" value="1"/>
</dbReference>
<dbReference type="CDD" id="cd02933">
    <property type="entry name" value="OYE_like_FMN"/>
    <property type="match status" value="1"/>
</dbReference>
<evidence type="ECO:0000256" key="1">
    <source>
        <dbReference type="ARBA" id="ARBA00001917"/>
    </source>
</evidence>
<reference evidence="16 17" key="1">
    <citation type="submission" date="2006-11" db="EMBL/GenBank/DDBJ databases">
        <authorList>
            <person name="Giovannoni S."/>
            <person name="Vergin K."/>
            <person name="Ferriera S."/>
            <person name="Johnson J."/>
            <person name="Kravitz S."/>
            <person name="Beeson K."/>
            <person name="Sutton G."/>
            <person name="Rogers Y.-H."/>
            <person name="Friedman R."/>
            <person name="Frazier M."/>
            <person name="Venter J.C."/>
        </authorList>
    </citation>
    <scope>NUCLEOTIDE SEQUENCE [LARGE SCALE GENOMIC DNA]</scope>
    <source>
        <strain evidence="16 17">HTCC2181</strain>
    </source>
</reference>
<feature type="transmembrane region" description="Helical" evidence="14">
    <location>
        <begin position="101"/>
        <end position="120"/>
    </location>
</feature>
<dbReference type="AlphaFoldDB" id="A0P522"/>
<feature type="domain" description="NADH:flavin oxidoreductase/NADH oxidase N-terminal" evidence="15">
    <location>
        <begin position="240"/>
        <end position="566"/>
    </location>
</feature>
<dbReference type="Proteomes" id="UP000054262">
    <property type="component" value="Unassembled WGS sequence"/>
</dbReference>
<dbReference type="InterPro" id="IPR002680">
    <property type="entry name" value="AOX"/>
</dbReference>
<keyword evidence="8" id="KW-0479">Metal-binding</keyword>
<gene>
    <name evidence="16" type="ORF">MB2181_01125</name>
</gene>
<comment type="subcellular location">
    <subcellularLocation>
        <location evidence="3">Membrane</location>
    </subcellularLocation>
</comment>
<dbReference type="GO" id="GO:0009916">
    <property type="term" value="F:alternative oxidase activity"/>
    <property type="evidence" value="ECO:0007669"/>
    <property type="project" value="InterPro"/>
</dbReference>
<dbReference type="PANTHER" id="PTHR22893">
    <property type="entry name" value="NADH OXIDOREDUCTASE-RELATED"/>
    <property type="match status" value="1"/>
</dbReference>